<evidence type="ECO:0000256" key="5">
    <source>
        <dbReference type="ARBA" id="ARBA00022597"/>
    </source>
</evidence>
<sequence length="278" mass="30831">MRGKKKFLFSFKAIVLTFYFLIVVFPIYWVVITSFKPSAEILDRSVITYFPHTFTTENYSTLFRMMDYGVYIKNSTIVALLTALVVTILSILSGYALSRYKFKGKGLILLFFLVIQVIPGILVLIPLYSFFAEAGLINTKFSLLVYYICGNLPFCSITMRSFFQRIPDSLEEAAMVDGCGKIQTIIKIVLPIMLPGIASVFVFGFLGGWNELIGATIFVSTAENWTIPVALKALIGKNNIEWGVLMAGGVIALLPTGILFAVMQKFVVEGITAGAVKE</sequence>
<evidence type="ECO:0000259" key="10">
    <source>
        <dbReference type="PROSITE" id="PS50928"/>
    </source>
</evidence>
<comment type="similarity">
    <text evidence="2">Belongs to the binding-protein-dependent transport system permease family. MalFG subfamily.</text>
</comment>
<keyword evidence="8 9" id="KW-0472">Membrane</keyword>
<gene>
    <name evidence="11" type="ORF">DWX41_02515</name>
</gene>
<evidence type="ECO:0000256" key="4">
    <source>
        <dbReference type="ARBA" id="ARBA00022475"/>
    </source>
</evidence>
<evidence type="ECO:0000256" key="7">
    <source>
        <dbReference type="ARBA" id="ARBA00022989"/>
    </source>
</evidence>
<evidence type="ECO:0000256" key="6">
    <source>
        <dbReference type="ARBA" id="ARBA00022692"/>
    </source>
</evidence>
<keyword evidence="3 9" id="KW-0813">Transport</keyword>
<dbReference type="GO" id="GO:0055085">
    <property type="term" value="P:transmembrane transport"/>
    <property type="evidence" value="ECO:0007669"/>
    <property type="project" value="InterPro"/>
</dbReference>
<dbReference type="InterPro" id="IPR035906">
    <property type="entry name" value="MetI-like_sf"/>
</dbReference>
<dbReference type="AlphaFoldDB" id="A0A3E2X1L6"/>
<comment type="subcellular location">
    <subcellularLocation>
        <location evidence="1 9">Cell membrane</location>
        <topology evidence="1 9">Multi-pass membrane protein</topology>
    </subcellularLocation>
</comment>
<dbReference type="PROSITE" id="PS50928">
    <property type="entry name" value="ABC_TM1"/>
    <property type="match status" value="1"/>
</dbReference>
<dbReference type="InterPro" id="IPR050901">
    <property type="entry name" value="BP-dep_ABC_trans_perm"/>
</dbReference>
<dbReference type="PANTHER" id="PTHR32243">
    <property type="entry name" value="MALTOSE TRANSPORT SYSTEM PERMEASE-RELATED"/>
    <property type="match status" value="1"/>
</dbReference>
<evidence type="ECO:0000313" key="12">
    <source>
        <dbReference type="Proteomes" id="UP000261111"/>
    </source>
</evidence>
<feature type="transmembrane region" description="Helical" evidence="9">
    <location>
        <begin position="184"/>
        <end position="206"/>
    </location>
</feature>
<keyword evidence="6 9" id="KW-0812">Transmembrane</keyword>
<feature type="domain" description="ABC transmembrane type-1" evidence="10">
    <location>
        <begin position="72"/>
        <end position="263"/>
    </location>
</feature>
<accession>A0A3E2X1L6</accession>
<dbReference type="Gene3D" id="1.10.3720.10">
    <property type="entry name" value="MetI-like"/>
    <property type="match status" value="1"/>
</dbReference>
<keyword evidence="7 9" id="KW-1133">Transmembrane helix</keyword>
<feature type="transmembrane region" description="Helical" evidence="9">
    <location>
        <begin position="76"/>
        <end position="97"/>
    </location>
</feature>
<feature type="transmembrane region" description="Helical" evidence="9">
    <location>
        <begin position="242"/>
        <end position="263"/>
    </location>
</feature>
<feature type="transmembrane region" description="Helical" evidence="9">
    <location>
        <begin position="7"/>
        <end position="29"/>
    </location>
</feature>
<dbReference type="InterPro" id="IPR000515">
    <property type="entry name" value="MetI-like"/>
</dbReference>
<keyword evidence="4" id="KW-1003">Cell membrane</keyword>
<feature type="transmembrane region" description="Helical" evidence="9">
    <location>
        <begin position="143"/>
        <end position="163"/>
    </location>
</feature>
<dbReference type="CDD" id="cd06261">
    <property type="entry name" value="TM_PBP2"/>
    <property type="match status" value="1"/>
</dbReference>
<evidence type="ECO:0000256" key="2">
    <source>
        <dbReference type="ARBA" id="ARBA00009047"/>
    </source>
</evidence>
<dbReference type="GO" id="GO:0005886">
    <property type="term" value="C:plasma membrane"/>
    <property type="evidence" value="ECO:0007669"/>
    <property type="project" value="UniProtKB-SubCell"/>
</dbReference>
<dbReference type="Pfam" id="PF00528">
    <property type="entry name" value="BPD_transp_1"/>
    <property type="match status" value="1"/>
</dbReference>
<name>A0A3E2X1L6_9FIRM</name>
<evidence type="ECO:0000256" key="3">
    <source>
        <dbReference type="ARBA" id="ARBA00022448"/>
    </source>
</evidence>
<keyword evidence="5" id="KW-0762">Sugar transport</keyword>
<comment type="caution">
    <text evidence="11">The sequence shown here is derived from an EMBL/GenBank/DDBJ whole genome shotgun (WGS) entry which is preliminary data.</text>
</comment>
<organism evidence="11 12">
    <name type="scientific">Hungatella hathewayi</name>
    <dbReference type="NCBI Taxonomy" id="154046"/>
    <lineage>
        <taxon>Bacteria</taxon>
        <taxon>Bacillati</taxon>
        <taxon>Bacillota</taxon>
        <taxon>Clostridia</taxon>
        <taxon>Lachnospirales</taxon>
        <taxon>Lachnospiraceae</taxon>
        <taxon>Hungatella</taxon>
    </lineage>
</organism>
<reference evidence="11 12" key="1">
    <citation type="submission" date="2018-08" db="EMBL/GenBank/DDBJ databases">
        <title>A genome reference for cultivated species of the human gut microbiota.</title>
        <authorList>
            <person name="Zou Y."/>
            <person name="Xue W."/>
            <person name="Luo G."/>
        </authorList>
    </citation>
    <scope>NUCLEOTIDE SEQUENCE [LARGE SCALE GENOMIC DNA]</scope>
    <source>
        <strain evidence="11 12">AF19-21</strain>
    </source>
</reference>
<evidence type="ECO:0000256" key="1">
    <source>
        <dbReference type="ARBA" id="ARBA00004651"/>
    </source>
</evidence>
<dbReference type="Proteomes" id="UP000261111">
    <property type="component" value="Unassembled WGS sequence"/>
</dbReference>
<dbReference type="PANTHER" id="PTHR32243:SF50">
    <property type="entry name" value="MALTOSE_MALTODEXTRIN TRANSPORT SYSTEM PERMEASE PROTEIN MALG"/>
    <property type="match status" value="1"/>
</dbReference>
<evidence type="ECO:0000256" key="8">
    <source>
        <dbReference type="ARBA" id="ARBA00023136"/>
    </source>
</evidence>
<evidence type="ECO:0000256" key="9">
    <source>
        <dbReference type="RuleBase" id="RU363032"/>
    </source>
</evidence>
<proteinExistence type="inferred from homology"/>
<dbReference type="SUPFAM" id="SSF161098">
    <property type="entry name" value="MetI-like"/>
    <property type="match status" value="1"/>
</dbReference>
<evidence type="ECO:0000313" key="11">
    <source>
        <dbReference type="EMBL" id="RGC35080.1"/>
    </source>
</evidence>
<feature type="transmembrane region" description="Helical" evidence="9">
    <location>
        <begin position="109"/>
        <end position="131"/>
    </location>
</feature>
<dbReference type="EMBL" id="QVIA01000002">
    <property type="protein sequence ID" value="RGC35080.1"/>
    <property type="molecule type" value="Genomic_DNA"/>
</dbReference>
<protein>
    <submittedName>
        <fullName evidence="11">Carbohydrate ABC transporter permease</fullName>
    </submittedName>
</protein>